<gene>
    <name evidence="4" type="ORF">O3P69_002870</name>
</gene>
<dbReference type="CDD" id="cd18091">
    <property type="entry name" value="SpoU-like_TRM3-like"/>
    <property type="match status" value="1"/>
</dbReference>
<evidence type="ECO:0000313" key="4">
    <source>
        <dbReference type="EMBL" id="KAK8401392.1"/>
    </source>
</evidence>
<dbReference type="Pfam" id="PF00588">
    <property type="entry name" value="SpoU_methylase"/>
    <property type="match status" value="1"/>
</dbReference>
<keyword evidence="5" id="KW-1185">Reference proteome</keyword>
<evidence type="ECO:0000259" key="3">
    <source>
        <dbReference type="Pfam" id="PF00588"/>
    </source>
</evidence>
<dbReference type="Gene3D" id="3.40.1280.10">
    <property type="match status" value="1"/>
</dbReference>
<dbReference type="InterPro" id="IPR029026">
    <property type="entry name" value="tRNA_m1G_MTases_N"/>
</dbReference>
<feature type="domain" description="tRNA/rRNA methyltransferase SpoU type" evidence="3">
    <location>
        <begin position="697"/>
        <end position="838"/>
    </location>
</feature>
<dbReference type="GO" id="GO:0003723">
    <property type="term" value="F:RNA binding"/>
    <property type="evidence" value="ECO:0007669"/>
    <property type="project" value="InterPro"/>
</dbReference>
<organism evidence="4 5">
    <name type="scientific">Scylla paramamosain</name>
    <name type="common">Mud crab</name>
    <dbReference type="NCBI Taxonomy" id="85552"/>
    <lineage>
        <taxon>Eukaryota</taxon>
        <taxon>Metazoa</taxon>
        <taxon>Ecdysozoa</taxon>
        <taxon>Arthropoda</taxon>
        <taxon>Crustacea</taxon>
        <taxon>Multicrustacea</taxon>
        <taxon>Malacostraca</taxon>
        <taxon>Eumalacostraca</taxon>
        <taxon>Eucarida</taxon>
        <taxon>Decapoda</taxon>
        <taxon>Pleocyemata</taxon>
        <taxon>Brachyura</taxon>
        <taxon>Eubrachyura</taxon>
        <taxon>Portunoidea</taxon>
        <taxon>Portunidae</taxon>
        <taxon>Portuninae</taxon>
        <taxon>Scylla</taxon>
    </lineage>
</organism>
<keyword evidence="1" id="KW-0489">Methyltransferase</keyword>
<dbReference type="GO" id="GO:0016423">
    <property type="term" value="F:tRNA (guanine) methyltransferase activity"/>
    <property type="evidence" value="ECO:0007669"/>
    <property type="project" value="InterPro"/>
</dbReference>
<dbReference type="InterPro" id="IPR029028">
    <property type="entry name" value="Alpha/beta_knot_MTases"/>
</dbReference>
<dbReference type="InterPro" id="IPR045330">
    <property type="entry name" value="TRM3/TARBP1"/>
</dbReference>
<evidence type="ECO:0000256" key="1">
    <source>
        <dbReference type="ARBA" id="ARBA00022603"/>
    </source>
</evidence>
<evidence type="ECO:0000313" key="5">
    <source>
        <dbReference type="Proteomes" id="UP001487740"/>
    </source>
</evidence>
<comment type="caution">
    <text evidence="4">The sequence shown here is derived from an EMBL/GenBank/DDBJ whole genome shotgun (WGS) entry which is preliminary data.</text>
</comment>
<sequence>MLQILCDSVPGTPRCREQPLALLSDGLDCLLQLFVSQLSSYSQPGHLEDLQLYLELLKHCTGLGWSRAVAWRHYPELVEGCHGLLEQQQPVPASLGVVVLEHLLEHYFPAAPPHCQDEAALLLTLHPGALTQTRLLPGHEPSLATSRLLLVTPCSCWHCVELLLMAKEKWWLGKDAEKVEAAVLEVLPECVASAGRPTIAHVFQVAAALAPTLVKAGMWEEVVEAMWAATFEFRKGCDLYRGLIGCLTDLLFHRDALACSDCHACIIKVSQELLKAGEGVQGMASHMALSLSSSLVKAGIGEPGWFQLLAKEVLVPLVMFGAVFRKQHRVVRDTLLFVGSCGDRYTCTTHSDPNSDCWARAIVLRFLLTLRLERAEDKVAAAAVVEGIKYQYARASGHQRDFPNSQNHRYKTRLLQAFLLLVPLLNQDECGACLAWVCEGLTCDHQQPSIRYLQEWGAALLPILHPTLYPALLHHHLKGVEVRVGCVGSFLAALTHIACTSLDPRVMSTALTHTLAWCTAQHFNTRLYAQVSLRKIWQHCEEQQMEGVLQEFRAVPLCLVQRGNAGRNTMNMLNDFYFKVFHPVQHYTLQTIFHDLPRLSLLADDEWMSVEFLMSVAREEQLPLHTSLPLHNTDSALTCVMPAPWVVKAAGEEQMAEEEVTCQVRNVQKKIVPQKTLVPEVMPRSQQAGWESRRGGLVVVASLVDKAANLGGLCRTCEAFGVRELVVASRAVLQDHTFTSLALTAHRWLPITEVRREDLLPYLKTKQGEGYTLVGAEQTAQSISLEEFTFPELTVVVLGNERAGVPCEVLQVLQASVQIPQNGIVRSLNVHVSGALFVWEYTRQLLTNSSGRSLCCAGPGKEAVGC</sequence>
<protein>
    <recommendedName>
        <fullName evidence="3">tRNA/rRNA methyltransferase SpoU type domain-containing protein</fullName>
    </recommendedName>
</protein>
<dbReference type="InterPro" id="IPR044748">
    <property type="entry name" value="Trm3/TARBP1_C"/>
</dbReference>
<dbReference type="PANTHER" id="PTHR12029:SF11">
    <property type="entry name" value="METHYLTRANSFERASE TARBP1-RELATED"/>
    <property type="match status" value="1"/>
</dbReference>
<evidence type="ECO:0000256" key="2">
    <source>
        <dbReference type="ARBA" id="ARBA00022679"/>
    </source>
</evidence>
<keyword evidence="2" id="KW-0808">Transferase</keyword>
<dbReference type="PANTHER" id="PTHR12029">
    <property type="entry name" value="RNA METHYLTRANSFERASE"/>
    <property type="match status" value="1"/>
</dbReference>
<dbReference type="SUPFAM" id="SSF75217">
    <property type="entry name" value="alpha/beta knot"/>
    <property type="match status" value="1"/>
</dbReference>
<dbReference type="InterPro" id="IPR001537">
    <property type="entry name" value="SpoU_MeTrfase"/>
</dbReference>
<reference evidence="4 5" key="1">
    <citation type="submission" date="2023-03" db="EMBL/GenBank/DDBJ databases">
        <title>High-quality genome of Scylla paramamosain provides insights in environmental adaptation.</title>
        <authorList>
            <person name="Zhang L."/>
        </authorList>
    </citation>
    <scope>NUCLEOTIDE SEQUENCE [LARGE SCALE GENOMIC DNA]</scope>
    <source>
        <strain evidence="4">LZ_2023a</strain>
        <tissue evidence="4">Muscle</tissue>
    </source>
</reference>
<dbReference type="EMBL" id="JARAKH010000009">
    <property type="protein sequence ID" value="KAK8401392.1"/>
    <property type="molecule type" value="Genomic_DNA"/>
</dbReference>
<name>A0AAW0URV9_SCYPA</name>
<accession>A0AAW0URV9</accession>
<dbReference type="AlphaFoldDB" id="A0AAW0URV9"/>
<proteinExistence type="predicted"/>
<dbReference type="Proteomes" id="UP001487740">
    <property type="component" value="Unassembled WGS sequence"/>
</dbReference>
<dbReference type="GO" id="GO:0030488">
    <property type="term" value="P:tRNA methylation"/>
    <property type="evidence" value="ECO:0007669"/>
    <property type="project" value="InterPro"/>
</dbReference>